<dbReference type="InParanoid" id="A0A5K4F369"/>
<evidence type="ECO:0000313" key="1">
    <source>
        <dbReference type="Proteomes" id="UP000008854"/>
    </source>
</evidence>
<accession>A0A5K4F369</accession>
<dbReference type="WBParaSite" id="Smp_311140.1">
    <property type="protein sequence ID" value="Smp_311140.1"/>
    <property type="gene ID" value="Smp_311140"/>
</dbReference>
<protein>
    <submittedName>
        <fullName evidence="2">Uncharacterized protein</fullName>
    </submittedName>
</protein>
<proteinExistence type="predicted"/>
<organism evidence="1 2">
    <name type="scientific">Schistosoma mansoni</name>
    <name type="common">Blood fluke</name>
    <dbReference type="NCBI Taxonomy" id="6183"/>
    <lineage>
        <taxon>Eukaryota</taxon>
        <taxon>Metazoa</taxon>
        <taxon>Spiralia</taxon>
        <taxon>Lophotrochozoa</taxon>
        <taxon>Platyhelminthes</taxon>
        <taxon>Trematoda</taxon>
        <taxon>Digenea</taxon>
        <taxon>Strigeidida</taxon>
        <taxon>Schistosomatoidea</taxon>
        <taxon>Schistosomatidae</taxon>
        <taxon>Schistosoma</taxon>
    </lineage>
</organism>
<sequence>MVKLKKEALDTLSVSIDNMDNNKICLLSLVDNIVEISSSLLELNNVAQKSLHNWDPNRGCILLQCL</sequence>
<dbReference type="Proteomes" id="UP000008854">
    <property type="component" value="Unassembled WGS sequence"/>
</dbReference>
<reference evidence="2" key="2">
    <citation type="submission" date="2019-11" db="UniProtKB">
        <authorList>
            <consortium name="WormBaseParasite"/>
        </authorList>
    </citation>
    <scope>IDENTIFICATION</scope>
    <source>
        <strain evidence="2">Puerto Rican</strain>
    </source>
</reference>
<keyword evidence="1" id="KW-1185">Reference proteome</keyword>
<dbReference type="AlphaFoldDB" id="A0A5K4F369"/>
<reference evidence="1" key="1">
    <citation type="journal article" date="2012" name="PLoS Negl. Trop. Dis.">
        <title>A systematically improved high quality genome and transcriptome of the human blood fluke Schistosoma mansoni.</title>
        <authorList>
            <person name="Protasio A.V."/>
            <person name="Tsai I.J."/>
            <person name="Babbage A."/>
            <person name="Nichol S."/>
            <person name="Hunt M."/>
            <person name="Aslett M.A."/>
            <person name="De Silva N."/>
            <person name="Velarde G.S."/>
            <person name="Anderson T.J."/>
            <person name="Clark R.C."/>
            <person name="Davidson C."/>
            <person name="Dillon G.P."/>
            <person name="Holroyd N.E."/>
            <person name="LoVerde P.T."/>
            <person name="Lloyd C."/>
            <person name="McQuillan J."/>
            <person name="Oliveira G."/>
            <person name="Otto T.D."/>
            <person name="Parker-Manuel S.J."/>
            <person name="Quail M.A."/>
            <person name="Wilson R.A."/>
            <person name="Zerlotini A."/>
            <person name="Dunne D.W."/>
            <person name="Berriman M."/>
        </authorList>
    </citation>
    <scope>NUCLEOTIDE SEQUENCE [LARGE SCALE GENOMIC DNA]</scope>
    <source>
        <strain evidence="1">Puerto Rican</strain>
    </source>
</reference>
<name>A0A5K4F369_SCHMA</name>
<evidence type="ECO:0000313" key="2">
    <source>
        <dbReference type="WBParaSite" id="Smp_311140.1"/>
    </source>
</evidence>